<gene>
    <name evidence="16" type="ORF">URODEC1_LOCUS8510</name>
</gene>
<evidence type="ECO:0000256" key="5">
    <source>
        <dbReference type="ARBA" id="ARBA00022692"/>
    </source>
</evidence>
<keyword evidence="17" id="KW-1185">Reference proteome</keyword>
<keyword evidence="12" id="KW-0472">Membrane</keyword>
<keyword evidence="11 14" id="KW-0503">Monooxygenase</keyword>
<dbReference type="PANTHER" id="PTHR47955">
    <property type="entry name" value="CYTOCHROME P450 FAMILY 71 PROTEIN"/>
    <property type="match status" value="1"/>
</dbReference>
<evidence type="ECO:0000256" key="2">
    <source>
        <dbReference type="ARBA" id="ARBA00004167"/>
    </source>
</evidence>
<evidence type="ECO:0000256" key="10">
    <source>
        <dbReference type="ARBA" id="ARBA00023004"/>
    </source>
</evidence>
<dbReference type="GO" id="GO:0046872">
    <property type="term" value="F:metal ion binding"/>
    <property type="evidence" value="ECO:0007669"/>
    <property type="project" value="UniProtKB-KW"/>
</dbReference>
<name>A0ABC8W2A6_9POAL</name>
<dbReference type="PROSITE" id="PS00086">
    <property type="entry name" value="CYTOCHROME_P450"/>
    <property type="match status" value="1"/>
</dbReference>
<dbReference type="FunFam" id="1.10.630.10:FF:000008">
    <property type="entry name" value="Cytochrome P450 71D8"/>
    <property type="match status" value="1"/>
</dbReference>
<keyword evidence="15" id="KW-0732">Signal</keyword>
<evidence type="ECO:0000256" key="4">
    <source>
        <dbReference type="ARBA" id="ARBA00022617"/>
    </source>
</evidence>
<evidence type="ECO:0000256" key="11">
    <source>
        <dbReference type="ARBA" id="ARBA00023033"/>
    </source>
</evidence>
<keyword evidence="10 13" id="KW-0408">Iron</keyword>
<proteinExistence type="inferred from homology"/>
<evidence type="ECO:0000256" key="9">
    <source>
        <dbReference type="ARBA" id="ARBA00023002"/>
    </source>
</evidence>
<dbReference type="InterPro" id="IPR002401">
    <property type="entry name" value="Cyt_P450_E_grp-I"/>
</dbReference>
<evidence type="ECO:0000256" key="1">
    <source>
        <dbReference type="ARBA" id="ARBA00001971"/>
    </source>
</evidence>
<dbReference type="CDD" id="cd11072">
    <property type="entry name" value="CYP71-like"/>
    <property type="match status" value="1"/>
</dbReference>
<feature type="binding site" description="axial binding residue" evidence="13">
    <location>
        <position position="446"/>
    </location>
    <ligand>
        <name>heme</name>
        <dbReference type="ChEBI" id="CHEBI:30413"/>
    </ligand>
    <ligandPart>
        <name>Fe</name>
        <dbReference type="ChEBI" id="CHEBI:18248"/>
    </ligandPart>
</feature>
<dbReference type="GO" id="GO:0051502">
    <property type="term" value="P:diterpene phytoalexin biosynthetic process"/>
    <property type="evidence" value="ECO:0007669"/>
    <property type="project" value="UniProtKB-ARBA"/>
</dbReference>
<dbReference type="EMBL" id="OZ075121">
    <property type="protein sequence ID" value="CAL4900129.1"/>
    <property type="molecule type" value="Genomic_DNA"/>
</dbReference>
<dbReference type="Pfam" id="PF00067">
    <property type="entry name" value="p450"/>
    <property type="match status" value="1"/>
</dbReference>
<dbReference type="InterPro" id="IPR001128">
    <property type="entry name" value="Cyt_P450"/>
</dbReference>
<evidence type="ECO:0000313" key="17">
    <source>
        <dbReference type="Proteomes" id="UP001497457"/>
    </source>
</evidence>
<comment type="subcellular location">
    <subcellularLocation>
        <location evidence="2">Membrane</location>
        <topology evidence="2">Single-pass membrane protein</topology>
    </subcellularLocation>
</comment>
<dbReference type="GO" id="GO:0016709">
    <property type="term" value="F:oxidoreductase activity, acting on paired donors, with incorporation or reduction of molecular oxygen, NAD(P)H as one donor, and incorporation of one atom of oxygen"/>
    <property type="evidence" value="ECO:0007669"/>
    <property type="project" value="UniProtKB-ARBA"/>
</dbReference>
<dbReference type="Gene3D" id="1.10.630.10">
    <property type="entry name" value="Cytochrome P450"/>
    <property type="match status" value="1"/>
</dbReference>
<evidence type="ECO:0000256" key="6">
    <source>
        <dbReference type="ARBA" id="ARBA00022723"/>
    </source>
</evidence>
<feature type="chain" id="PRO_5044800423" description="Cytochrome P450" evidence="15">
    <location>
        <begin position="27"/>
        <end position="510"/>
    </location>
</feature>
<keyword evidence="6 13" id="KW-0479">Metal-binding</keyword>
<reference evidence="16 17" key="2">
    <citation type="submission" date="2024-10" db="EMBL/GenBank/DDBJ databases">
        <authorList>
            <person name="Ryan C."/>
        </authorList>
    </citation>
    <scope>NUCLEOTIDE SEQUENCE [LARGE SCALE GENOMIC DNA]</scope>
</reference>
<dbReference type="GO" id="GO:0006952">
    <property type="term" value="P:defense response"/>
    <property type="evidence" value="ECO:0007669"/>
    <property type="project" value="UniProtKB-KW"/>
</dbReference>
<keyword evidence="9 14" id="KW-0560">Oxidoreductase</keyword>
<organism evidence="16 17">
    <name type="scientific">Urochloa decumbens</name>
    <dbReference type="NCBI Taxonomy" id="240449"/>
    <lineage>
        <taxon>Eukaryota</taxon>
        <taxon>Viridiplantae</taxon>
        <taxon>Streptophyta</taxon>
        <taxon>Embryophyta</taxon>
        <taxon>Tracheophyta</taxon>
        <taxon>Spermatophyta</taxon>
        <taxon>Magnoliopsida</taxon>
        <taxon>Liliopsida</taxon>
        <taxon>Poales</taxon>
        <taxon>Poaceae</taxon>
        <taxon>PACMAD clade</taxon>
        <taxon>Panicoideae</taxon>
        <taxon>Panicodae</taxon>
        <taxon>Paniceae</taxon>
        <taxon>Melinidinae</taxon>
        <taxon>Urochloa</taxon>
    </lineage>
</organism>
<dbReference type="SUPFAM" id="SSF48264">
    <property type="entry name" value="Cytochrome P450"/>
    <property type="match status" value="1"/>
</dbReference>
<evidence type="ECO:0008006" key="18">
    <source>
        <dbReference type="Google" id="ProtNLM"/>
    </source>
</evidence>
<dbReference type="PRINTS" id="PR00385">
    <property type="entry name" value="P450"/>
</dbReference>
<evidence type="ECO:0000256" key="3">
    <source>
        <dbReference type="ARBA" id="ARBA00010617"/>
    </source>
</evidence>
<feature type="signal peptide" evidence="15">
    <location>
        <begin position="1"/>
        <end position="26"/>
    </location>
</feature>
<accession>A0ABC8W2A6</accession>
<evidence type="ECO:0000256" key="15">
    <source>
        <dbReference type="SAM" id="SignalP"/>
    </source>
</evidence>
<evidence type="ECO:0000256" key="13">
    <source>
        <dbReference type="PIRSR" id="PIRSR602401-1"/>
    </source>
</evidence>
<dbReference type="PRINTS" id="PR00463">
    <property type="entry name" value="EP450I"/>
</dbReference>
<dbReference type="AlphaFoldDB" id="A0ABC8W2A6"/>
<comment type="similarity">
    <text evidence="3 14">Belongs to the cytochrome P450 family.</text>
</comment>
<dbReference type="InterPro" id="IPR017972">
    <property type="entry name" value="Cyt_P450_CS"/>
</dbReference>
<protein>
    <recommendedName>
        <fullName evidence="18">Cytochrome P450</fullName>
    </recommendedName>
</protein>
<comment type="cofactor">
    <cofactor evidence="1 13">
        <name>heme</name>
        <dbReference type="ChEBI" id="CHEBI:30413"/>
    </cofactor>
</comment>
<evidence type="ECO:0000256" key="14">
    <source>
        <dbReference type="RuleBase" id="RU000461"/>
    </source>
</evidence>
<dbReference type="Proteomes" id="UP001497457">
    <property type="component" value="Chromosome 11b"/>
</dbReference>
<keyword evidence="7" id="KW-0611">Plant defense</keyword>
<reference evidence="17" key="1">
    <citation type="submission" date="2024-06" db="EMBL/GenBank/DDBJ databases">
        <authorList>
            <person name="Ryan C."/>
        </authorList>
    </citation>
    <scope>NUCLEOTIDE SEQUENCE [LARGE SCALE GENOMIC DNA]</scope>
</reference>
<keyword evidence="4 13" id="KW-0349">Heme</keyword>
<dbReference type="GO" id="GO:0016020">
    <property type="term" value="C:membrane"/>
    <property type="evidence" value="ECO:0007669"/>
    <property type="project" value="UniProtKB-SubCell"/>
</dbReference>
<dbReference type="PANTHER" id="PTHR47955:SF21">
    <property type="entry name" value="OS06G0642300 PROTEIN"/>
    <property type="match status" value="1"/>
</dbReference>
<evidence type="ECO:0000313" key="16">
    <source>
        <dbReference type="EMBL" id="CAL4900129.1"/>
    </source>
</evidence>
<dbReference type="InterPro" id="IPR036396">
    <property type="entry name" value="Cyt_P450_sf"/>
</dbReference>
<evidence type="ECO:0000256" key="12">
    <source>
        <dbReference type="ARBA" id="ARBA00023136"/>
    </source>
</evidence>
<evidence type="ECO:0000256" key="7">
    <source>
        <dbReference type="ARBA" id="ARBA00022821"/>
    </source>
</evidence>
<evidence type="ECO:0000256" key="8">
    <source>
        <dbReference type="ARBA" id="ARBA00022989"/>
    </source>
</evidence>
<keyword evidence="8" id="KW-1133">Transmembrane helix</keyword>
<sequence length="510" mass="57632">MEEPTYYICLLLVLLLPCLLLRNINMQANNNGLRLPPGPRRLPVIGSLHHLLGKQLIHRAMADLANRLDAPLMYLKLGEIPVMVATSPEAAREVMRTHDITFASRPLSPTMKTMMTYGQGLVLAPYGNHWRLLRKISMLGLLSGHRVQSFRDIREDEIMRLITGIAAVPPGVAVNLSKLISVHIADSTVRAIIGDKLERREEFLETLEEKIKLDSGFSLSNLFPSSRFVNFIWGTTRQALLNHQKNMELIECAVKQHEKRKATMVEKGIAEEENLVDLLLRMQKDGDLDVPLTMGTIKSLILDLFNAGSETSATTLQWAISEVIRNPKVMRRAQDELRNNLSGKQKITEDDLAKVKYVKLIIKETLRLHPPGPLLLPRECGELCKIMSYDVPKGTTMIVNAWAISRDPKYWDNAEEFIPERFECCSTDFKGGDFKYIPFGAGKRMCPGIAFAHVNIELALCSLLYHFDWQLQSGLAPCELNMTEAMGITIRRKNDLHLHAIVRVPFLSTH</sequence>
<dbReference type="GO" id="GO:0010333">
    <property type="term" value="F:terpene synthase activity"/>
    <property type="evidence" value="ECO:0007669"/>
    <property type="project" value="UniProtKB-ARBA"/>
</dbReference>
<keyword evidence="5" id="KW-0812">Transmembrane</keyword>